<dbReference type="EMBL" id="VCHE01000098">
    <property type="protein sequence ID" value="KAB2571552.1"/>
    <property type="molecule type" value="Genomic_DNA"/>
</dbReference>
<evidence type="ECO:0000313" key="4">
    <source>
        <dbReference type="Proteomes" id="UP000325902"/>
    </source>
</evidence>
<keyword evidence="4" id="KW-1185">Reference proteome</keyword>
<dbReference type="AlphaFoldDB" id="A0A5N5D2C7"/>
<reference evidence="3 4" key="1">
    <citation type="journal article" date="2019" name="Sci. Rep.">
        <title>A multi-omics analysis of the grapevine pathogen Lasiodiplodia theobromae reveals that temperature affects the expression of virulence- and pathogenicity-related genes.</title>
        <authorList>
            <person name="Felix C."/>
            <person name="Meneses R."/>
            <person name="Goncalves M.F.M."/>
            <person name="Tilleman L."/>
            <person name="Duarte A.S."/>
            <person name="Jorrin-Novo J.V."/>
            <person name="Van de Peer Y."/>
            <person name="Deforce D."/>
            <person name="Van Nieuwerburgh F."/>
            <person name="Esteves A.C."/>
            <person name="Alves A."/>
        </authorList>
    </citation>
    <scope>NUCLEOTIDE SEQUENCE [LARGE SCALE GENOMIC DNA]</scope>
    <source>
        <strain evidence="3 4">LA-SOL3</strain>
    </source>
</reference>
<keyword evidence="2" id="KW-0812">Transmembrane</keyword>
<sequence length="86" mass="9644">MISTGPFHLPAPSSSNPFSRSRSRQFSSASRFFSDKQTPRPRNPQYAPLRIWPFALIFAGGTFLFVQIVKQRQGTAPPSNTSSRPF</sequence>
<comment type="caution">
    <text evidence="3">The sequence shown here is derived from an EMBL/GenBank/DDBJ whole genome shotgun (WGS) entry which is preliminary data.</text>
</comment>
<evidence type="ECO:0000313" key="3">
    <source>
        <dbReference type="EMBL" id="KAB2571552.1"/>
    </source>
</evidence>
<feature type="transmembrane region" description="Helical" evidence="2">
    <location>
        <begin position="51"/>
        <end position="69"/>
    </location>
</feature>
<organism evidence="3 4">
    <name type="scientific">Lasiodiplodia theobromae</name>
    <dbReference type="NCBI Taxonomy" id="45133"/>
    <lineage>
        <taxon>Eukaryota</taxon>
        <taxon>Fungi</taxon>
        <taxon>Dikarya</taxon>
        <taxon>Ascomycota</taxon>
        <taxon>Pezizomycotina</taxon>
        <taxon>Dothideomycetes</taxon>
        <taxon>Dothideomycetes incertae sedis</taxon>
        <taxon>Botryosphaeriales</taxon>
        <taxon>Botryosphaeriaceae</taxon>
        <taxon>Lasiodiplodia</taxon>
    </lineage>
</organism>
<evidence type="ECO:0000256" key="1">
    <source>
        <dbReference type="SAM" id="MobiDB-lite"/>
    </source>
</evidence>
<name>A0A5N5D2C7_9PEZI</name>
<protein>
    <submittedName>
        <fullName evidence="3">Uncharacterized protein</fullName>
    </submittedName>
</protein>
<feature type="region of interest" description="Disordered" evidence="1">
    <location>
        <begin position="1"/>
        <end position="44"/>
    </location>
</feature>
<accession>A0A5N5D2C7</accession>
<evidence type="ECO:0000256" key="2">
    <source>
        <dbReference type="SAM" id="Phobius"/>
    </source>
</evidence>
<keyword evidence="2" id="KW-0472">Membrane</keyword>
<feature type="compositionally biased region" description="Low complexity" evidence="1">
    <location>
        <begin position="13"/>
        <end position="32"/>
    </location>
</feature>
<keyword evidence="2" id="KW-1133">Transmembrane helix</keyword>
<proteinExistence type="predicted"/>
<dbReference type="OrthoDB" id="3825042at2759"/>
<dbReference type="Proteomes" id="UP000325902">
    <property type="component" value="Unassembled WGS sequence"/>
</dbReference>
<gene>
    <name evidence="3" type="ORF">DBV05_g9786</name>
</gene>